<accession>A0A268S0A5</accession>
<feature type="transmembrane region" description="Helical" evidence="6">
    <location>
        <begin position="325"/>
        <end position="347"/>
    </location>
</feature>
<gene>
    <name evidence="7" type="ORF">CHH61_10960</name>
</gene>
<evidence type="ECO:0000256" key="4">
    <source>
        <dbReference type="ARBA" id="ARBA00022989"/>
    </source>
</evidence>
<comment type="subcellular location">
    <subcellularLocation>
        <location evidence="1">Cell membrane</location>
        <topology evidence="1">Multi-pass membrane protein</topology>
    </subcellularLocation>
</comment>
<organism evidence="7 8">
    <name type="scientific">Shouchella clausii</name>
    <name type="common">Alkalihalobacillus clausii</name>
    <dbReference type="NCBI Taxonomy" id="79880"/>
    <lineage>
        <taxon>Bacteria</taxon>
        <taxon>Bacillati</taxon>
        <taxon>Bacillota</taxon>
        <taxon>Bacilli</taxon>
        <taxon>Bacillales</taxon>
        <taxon>Bacillaceae</taxon>
        <taxon>Shouchella</taxon>
    </lineage>
</organism>
<evidence type="ECO:0000256" key="5">
    <source>
        <dbReference type="ARBA" id="ARBA00023136"/>
    </source>
</evidence>
<keyword evidence="3 6" id="KW-0812">Transmembrane</keyword>
<protein>
    <recommendedName>
        <fullName evidence="9">Polysaccharide biosynthesis protein</fullName>
    </recommendedName>
</protein>
<dbReference type="GO" id="GO:0005886">
    <property type="term" value="C:plasma membrane"/>
    <property type="evidence" value="ECO:0007669"/>
    <property type="project" value="UniProtKB-SubCell"/>
</dbReference>
<name>A0A268S0A5_SHOCL</name>
<dbReference type="InterPro" id="IPR050833">
    <property type="entry name" value="Poly_Biosynth_Transport"/>
</dbReference>
<dbReference type="EMBL" id="NPBS01000056">
    <property type="protein sequence ID" value="PAF25920.1"/>
    <property type="molecule type" value="Genomic_DNA"/>
</dbReference>
<dbReference type="Pfam" id="PF13440">
    <property type="entry name" value="Polysacc_synt_3"/>
    <property type="match status" value="1"/>
</dbReference>
<evidence type="ECO:0000256" key="6">
    <source>
        <dbReference type="SAM" id="Phobius"/>
    </source>
</evidence>
<comment type="caution">
    <text evidence="7">The sequence shown here is derived from an EMBL/GenBank/DDBJ whole genome shotgun (WGS) entry which is preliminary data.</text>
</comment>
<evidence type="ECO:0000256" key="2">
    <source>
        <dbReference type="ARBA" id="ARBA00022475"/>
    </source>
</evidence>
<feature type="transmembrane region" description="Helical" evidence="6">
    <location>
        <begin position="368"/>
        <end position="389"/>
    </location>
</feature>
<feature type="transmembrane region" description="Helical" evidence="6">
    <location>
        <begin position="231"/>
        <end position="249"/>
    </location>
</feature>
<evidence type="ECO:0000313" key="7">
    <source>
        <dbReference type="EMBL" id="PAF25920.1"/>
    </source>
</evidence>
<feature type="transmembrane region" description="Helical" evidence="6">
    <location>
        <begin position="119"/>
        <end position="139"/>
    </location>
</feature>
<evidence type="ECO:0000256" key="3">
    <source>
        <dbReference type="ARBA" id="ARBA00022692"/>
    </source>
</evidence>
<feature type="transmembrane region" description="Helical" evidence="6">
    <location>
        <begin position="44"/>
        <end position="65"/>
    </location>
</feature>
<sequence length="424" mass="47353">MVKLIFKNKFMRNLSLLMSGTVVAQLLTVGVTPILTRLYSPEAFGALAIFSSIAGVLIILSTCRYEMAIVLPKEDRVAINILGLCFSICVITCMVYYLLIILFEENIVSVFGITEIEDVLWILPLSALAMGLYNTLNYWSTRNKQFKRVSISRVTQAGGVTATQIGLGVGKVHSLGLFIGTVTGQMLGSLVLALQVWKSDGSRIKRNLNVSSWFKLLFEYKDFPLYSSTQAMINAASISIPPLLLGIFYNATTVGYYALGIKLIQLPIALIGDAFNQVFLQKFSDHANKNDNLYKELKKATLLLALIAFLPAVGIILFSPRIFEFFLGTGWGSAGVFSSLLIVWLYFSFINRPAVVAIQVLRKQKYFLYYEIFLFITRFIVLFISAQHLNAFESIGLYSIVGGIFNLSLILIVLKTTKNYKKNY</sequence>
<dbReference type="Proteomes" id="UP000216133">
    <property type="component" value="Unassembled WGS sequence"/>
</dbReference>
<keyword evidence="2" id="KW-1003">Cell membrane</keyword>
<feature type="transmembrane region" description="Helical" evidence="6">
    <location>
        <begin position="395"/>
        <end position="414"/>
    </location>
</feature>
<dbReference type="PANTHER" id="PTHR30250:SF28">
    <property type="entry name" value="POLYSACCHARIDE BIOSYNTHESIS PROTEIN"/>
    <property type="match status" value="1"/>
</dbReference>
<dbReference type="PANTHER" id="PTHR30250">
    <property type="entry name" value="PST FAMILY PREDICTED COLANIC ACID TRANSPORTER"/>
    <property type="match status" value="1"/>
</dbReference>
<feature type="transmembrane region" description="Helical" evidence="6">
    <location>
        <begin position="77"/>
        <end position="99"/>
    </location>
</feature>
<dbReference type="AlphaFoldDB" id="A0A268S0A5"/>
<reference evidence="7 8" key="1">
    <citation type="submission" date="2017-07" db="EMBL/GenBank/DDBJ databases">
        <title>Isolation and whole genome analysis of endospore-forming bacteria from heroin.</title>
        <authorList>
            <person name="Kalinowski J."/>
            <person name="Ahrens B."/>
            <person name="Al-Dilaimi A."/>
            <person name="Winkler A."/>
            <person name="Wibberg D."/>
            <person name="Schleenbecker U."/>
            <person name="Ruckert C."/>
            <person name="Wolfel R."/>
            <person name="Grass G."/>
        </authorList>
    </citation>
    <scope>NUCLEOTIDE SEQUENCE [LARGE SCALE GENOMIC DNA]</scope>
    <source>
        <strain evidence="7 8">7523-2</strain>
    </source>
</reference>
<keyword evidence="4 6" id="KW-1133">Transmembrane helix</keyword>
<keyword evidence="5 6" id="KW-0472">Membrane</keyword>
<feature type="transmembrane region" description="Helical" evidence="6">
    <location>
        <begin position="175"/>
        <end position="197"/>
    </location>
</feature>
<feature type="transmembrane region" description="Helical" evidence="6">
    <location>
        <begin position="300"/>
        <end position="319"/>
    </location>
</feature>
<evidence type="ECO:0000256" key="1">
    <source>
        <dbReference type="ARBA" id="ARBA00004651"/>
    </source>
</evidence>
<evidence type="ECO:0000313" key="8">
    <source>
        <dbReference type="Proteomes" id="UP000216133"/>
    </source>
</evidence>
<evidence type="ECO:0008006" key="9">
    <source>
        <dbReference type="Google" id="ProtNLM"/>
    </source>
</evidence>
<proteinExistence type="predicted"/>
<dbReference type="RefSeq" id="WP_095327998.1">
    <property type="nucleotide sequence ID" value="NZ_NPBS01000056.1"/>
</dbReference>